<organism evidence="2 3">
    <name type="scientific">Chelatococcus asaccharovorans</name>
    <dbReference type="NCBI Taxonomy" id="28210"/>
    <lineage>
        <taxon>Bacteria</taxon>
        <taxon>Pseudomonadati</taxon>
        <taxon>Pseudomonadota</taxon>
        <taxon>Alphaproteobacteria</taxon>
        <taxon>Hyphomicrobiales</taxon>
        <taxon>Chelatococcaceae</taxon>
        <taxon>Chelatococcus</taxon>
    </lineage>
</organism>
<sequence>MTRETSNHDLVTRTGLVLHVRPVRVGDEKDLAEFFAHVTPQDLRFRFLASMKEVSHERLSDMTHVDHHQTEHFLAFDQDGQSIIATAMVACDVNLERAEVAISVRADDKHKGVAWELLRYVARYAEAKGVKVLESVENRENREAIELEREQGFIAVSHPEDPSLVLIRKKLS</sequence>
<proteinExistence type="predicted"/>
<dbReference type="InterPro" id="IPR016181">
    <property type="entry name" value="Acyl_CoA_acyltransferase"/>
</dbReference>
<gene>
    <name evidence="2" type="ORF">C7450_110181</name>
</gene>
<dbReference type="SUPFAM" id="SSF55729">
    <property type="entry name" value="Acyl-CoA N-acyltransferases (Nat)"/>
    <property type="match status" value="1"/>
</dbReference>
<dbReference type="OrthoDB" id="9807426at2"/>
<feature type="domain" description="N-acetyltransferase" evidence="1">
    <location>
        <begin position="18"/>
        <end position="172"/>
    </location>
</feature>
<dbReference type="Pfam" id="PF00583">
    <property type="entry name" value="Acetyltransf_1"/>
    <property type="match status" value="1"/>
</dbReference>
<keyword evidence="3" id="KW-1185">Reference proteome</keyword>
<dbReference type="Gene3D" id="3.40.630.30">
    <property type="match status" value="1"/>
</dbReference>
<dbReference type="CDD" id="cd04301">
    <property type="entry name" value="NAT_SF"/>
    <property type="match status" value="1"/>
</dbReference>
<dbReference type="GO" id="GO:0016747">
    <property type="term" value="F:acyltransferase activity, transferring groups other than amino-acyl groups"/>
    <property type="evidence" value="ECO:0007669"/>
    <property type="project" value="InterPro"/>
</dbReference>
<evidence type="ECO:0000259" key="1">
    <source>
        <dbReference type="PROSITE" id="PS51186"/>
    </source>
</evidence>
<dbReference type="RefSeq" id="WP_110376835.1">
    <property type="nucleotide sequence ID" value="NZ_JAHBRY010000003.1"/>
</dbReference>
<keyword evidence="2" id="KW-0808">Transferase</keyword>
<dbReference type="PROSITE" id="PS51186">
    <property type="entry name" value="GNAT"/>
    <property type="match status" value="1"/>
</dbReference>
<dbReference type="EMBL" id="QJJK01000010">
    <property type="protein sequence ID" value="PXW55242.1"/>
    <property type="molecule type" value="Genomic_DNA"/>
</dbReference>
<name>A0A2V3TZA8_9HYPH</name>
<protein>
    <submittedName>
        <fullName evidence="2">Acetyltransferase (GNAT) family protein</fullName>
    </submittedName>
</protein>
<reference evidence="2 3" key="1">
    <citation type="submission" date="2018-05" db="EMBL/GenBank/DDBJ databases">
        <title>Genomic Encyclopedia of Type Strains, Phase IV (KMG-IV): sequencing the most valuable type-strain genomes for metagenomic binning, comparative biology and taxonomic classification.</title>
        <authorList>
            <person name="Goeker M."/>
        </authorList>
    </citation>
    <scope>NUCLEOTIDE SEQUENCE [LARGE SCALE GENOMIC DNA]</scope>
    <source>
        <strain evidence="2 3">DSM 6462</strain>
    </source>
</reference>
<accession>A0A2V3TZA8</accession>
<dbReference type="AlphaFoldDB" id="A0A2V3TZA8"/>
<evidence type="ECO:0000313" key="2">
    <source>
        <dbReference type="EMBL" id="PXW55242.1"/>
    </source>
</evidence>
<dbReference type="Proteomes" id="UP000248021">
    <property type="component" value="Unassembled WGS sequence"/>
</dbReference>
<evidence type="ECO:0000313" key="3">
    <source>
        <dbReference type="Proteomes" id="UP000248021"/>
    </source>
</evidence>
<comment type="caution">
    <text evidence="2">The sequence shown here is derived from an EMBL/GenBank/DDBJ whole genome shotgun (WGS) entry which is preliminary data.</text>
</comment>
<dbReference type="InterPro" id="IPR000182">
    <property type="entry name" value="GNAT_dom"/>
</dbReference>